<feature type="compositionally biased region" description="Low complexity" evidence="1">
    <location>
        <begin position="106"/>
        <end position="127"/>
    </location>
</feature>
<dbReference type="Proteomes" id="UP000694867">
    <property type="component" value="Unplaced"/>
</dbReference>
<sequence length="734" mass="79681">MLQQENGGSSVLEEQHRGAKSKLECGKGSGGSDQKDNQSSESFLERRSPGLASRENETTEENDAYEETKGLDLTIFEALLIDIANFDKKTSEKSALAKKLLDGTKSSDNNDNRINNNSNGTANNNSLNGTSDLLLSCEDIKTSSLNNNINNVCSSSNNSSGGGDSPSNSSSSNNKNNPTSGNRSTTTTLNTSESQVSERSGGTGCDDLMRGMGSVTGRTMGASESRSDHRSPDDDDTSFNHPAPVIFTGRMEEIRTSMGTGENPKRKKKDTCYKTYQADSVDGHFGDKPVKEILHIIDPPEDLQNKLKERERGKGPSRVKNHVKTKENAPVSSVNSPCSDGESTSSPPATSPERTKRPLSPQSERGGSPVGLAEDCEVLWLSDPDRAKPEDWEKVRRGRRQKKTPPAPFVAPERRDHKERCAPFGQNPHHHNNNHHQQLQQQQHKQTQTSQVQQPNVPQSSTRYAAAAHSTSATAAVQTSSTSPSSAASTSKKASPPISRIANNSDDDFPPIGPPPSHGTRPLVQSQKPKTITTGPWGSGRMADVLQGKKVPPPQQQSAPQQPREQRPPTPQQQLSPKQQRLQQQQQSPPKQQQQQALNLQATTSVKSDAKSTPPVNAVNRGGSTKTIRPGIGVVPGPTGPILPPGADGDYGDELREEEGLSFGNFDVETIRSIKASARIRVASRRDEEELKSCFNYGQCVKLLNDHWLEVHRTVQDPQMIPARSIEAGGIRKQ</sequence>
<evidence type="ECO:0000313" key="3">
    <source>
        <dbReference type="RefSeq" id="XP_003745690.1"/>
    </source>
</evidence>
<feature type="region of interest" description="Disordered" evidence="1">
    <location>
        <begin position="1"/>
        <end position="66"/>
    </location>
</feature>
<dbReference type="GeneID" id="100898183"/>
<name>A0AAJ6VZ71_9ACAR</name>
<dbReference type="KEGG" id="goe:100898183"/>
<proteinExistence type="predicted"/>
<dbReference type="AlphaFoldDB" id="A0AAJ6VZ71"/>
<feature type="compositionally biased region" description="Basic and acidic residues" evidence="1">
    <location>
        <begin position="383"/>
        <end position="395"/>
    </location>
</feature>
<feature type="compositionally biased region" description="Basic and acidic residues" evidence="1">
    <location>
        <begin position="13"/>
        <end position="25"/>
    </location>
</feature>
<feature type="compositionally biased region" description="Polar residues" evidence="1">
    <location>
        <begin position="330"/>
        <end position="342"/>
    </location>
</feature>
<feature type="compositionally biased region" description="Low complexity" evidence="1">
    <location>
        <begin position="435"/>
        <end position="495"/>
    </location>
</feature>
<keyword evidence="2" id="KW-1185">Reference proteome</keyword>
<feature type="region of interest" description="Disordered" evidence="1">
    <location>
        <begin position="296"/>
        <end position="644"/>
    </location>
</feature>
<gene>
    <name evidence="3" type="primary">LOC100898183</name>
</gene>
<protein>
    <submittedName>
        <fullName evidence="3">Uncharacterized protein</fullName>
    </submittedName>
</protein>
<evidence type="ECO:0000313" key="2">
    <source>
        <dbReference type="Proteomes" id="UP000694867"/>
    </source>
</evidence>
<feature type="compositionally biased region" description="Polar residues" evidence="1">
    <location>
        <begin position="185"/>
        <end position="200"/>
    </location>
</feature>
<feature type="region of interest" description="Disordered" evidence="1">
    <location>
        <begin position="102"/>
        <end position="127"/>
    </location>
</feature>
<feature type="compositionally biased region" description="Basic and acidic residues" evidence="1">
    <location>
        <begin position="412"/>
        <end position="421"/>
    </location>
</feature>
<feature type="compositionally biased region" description="Low complexity" evidence="1">
    <location>
        <begin position="572"/>
        <end position="596"/>
    </location>
</feature>
<accession>A0AAJ6VZ71</accession>
<dbReference type="PANTHER" id="PTHR24330:SF19">
    <property type="entry name" value="MEDIATOR OF RNA POLYMERASE II TRANSCRIPTION SUBUNIT 29"/>
    <property type="match status" value="1"/>
</dbReference>
<dbReference type="RefSeq" id="XP_003745690.1">
    <property type="nucleotide sequence ID" value="XM_003745642.1"/>
</dbReference>
<feature type="compositionally biased region" description="Low complexity" evidence="1">
    <location>
        <begin position="156"/>
        <end position="184"/>
    </location>
</feature>
<dbReference type="InterPro" id="IPR052145">
    <property type="entry name" value="Mediator/Homeobox_domain"/>
</dbReference>
<feature type="compositionally biased region" description="Polar residues" evidence="1">
    <location>
        <begin position="597"/>
        <end position="607"/>
    </location>
</feature>
<reference evidence="3" key="1">
    <citation type="submission" date="2025-08" db="UniProtKB">
        <authorList>
            <consortium name="RefSeq"/>
        </authorList>
    </citation>
    <scope>IDENTIFICATION</scope>
</reference>
<feature type="compositionally biased region" description="Low complexity" evidence="1">
    <location>
        <begin position="343"/>
        <end position="352"/>
    </location>
</feature>
<feature type="compositionally biased region" description="Basic and acidic residues" evidence="1">
    <location>
        <begin position="303"/>
        <end position="314"/>
    </location>
</feature>
<evidence type="ECO:0000256" key="1">
    <source>
        <dbReference type="SAM" id="MobiDB-lite"/>
    </source>
</evidence>
<feature type="compositionally biased region" description="Basic and acidic residues" evidence="1">
    <location>
        <begin position="33"/>
        <end position="48"/>
    </location>
</feature>
<feature type="region of interest" description="Disordered" evidence="1">
    <location>
        <begin position="156"/>
        <end position="243"/>
    </location>
</feature>
<organism evidence="2 3">
    <name type="scientific">Galendromus occidentalis</name>
    <name type="common">western predatory mite</name>
    <dbReference type="NCBI Taxonomy" id="34638"/>
    <lineage>
        <taxon>Eukaryota</taxon>
        <taxon>Metazoa</taxon>
        <taxon>Ecdysozoa</taxon>
        <taxon>Arthropoda</taxon>
        <taxon>Chelicerata</taxon>
        <taxon>Arachnida</taxon>
        <taxon>Acari</taxon>
        <taxon>Parasitiformes</taxon>
        <taxon>Mesostigmata</taxon>
        <taxon>Gamasina</taxon>
        <taxon>Phytoseioidea</taxon>
        <taxon>Phytoseiidae</taxon>
        <taxon>Typhlodrominae</taxon>
        <taxon>Galendromus</taxon>
    </lineage>
</organism>
<dbReference type="PANTHER" id="PTHR24330">
    <property type="entry name" value="HOMEOBOX PROTEIN BARH-LIKE"/>
    <property type="match status" value="1"/>
</dbReference>
<feature type="compositionally biased region" description="Polar residues" evidence="1">
    <location>
        <begin position="523"/>
        <end position="536"/>
    </location>
</feature>